<keyword evidence="4 6" id="KW-1133">Transmembrane helix</keyword>
<evidence type="ECO:0000256" key="4">
    <source>
        <dbReference type="ARBA" id="ARBA00022989"/>
    </source>
</evidence>
<comment type="caution">
    <text evidence="7">The sequence shown here is derived from an EMBL/GenBank/DDBJ whole genome shotgun (WGS) entry which is preliminary data.</text>
</comment>
<evidence type="ECO:0000256" key="5">
    <source>
        <dbReference type="ARBA" id="ARBA00023136"/>
    </source>
</evidence>
<dbReference type="PANTHER" id="PTHR10010">
    <property type="entry name" value="SOLUTE CARRIER FAMILY 34 SODIUM PHOSPHATE , MEMBER 2-RELATED"/>
    <property type="match status" value="1"/>
</dbReference>
<proteinExistence type="predicted"/>
<dbReference type="PANTHER" id="PTHR10010:SF46">
    <property type="entry name" value="SODIUM-DEPENDENT PHOSPHATE TRANSPORT PROTEIN 2B"/>
    <property type="match status" value="1"/>
</dbReference>
<dbReference type="Proteomes" id="UP001168528">
    <property type="component" value="Unassembled WGS sequence"/>
</dbReference>
<keyword evidence="3 6" id="KW-0812">Transmembrane</keyword>
<feature type="transmembrane region" description="Helical" evidence="6">
    <location>
        <begin position="240"/>
        <end position="262"/>
    </location>
</feature>
<feature type="transmembrane region" description="Helical" evidence="6">
    <location>
        <begin position="102"/>
        <end position="121"/>
    </location>
</feature>
<protein>
    <submittedName>
        <fullName evidence="7">Na/Pi symporter</fullName>
    </submittedName>
</protein>
<feature type="transmembrane region" description="Helical" evidence="6">
    <location>
        <begin position="202"/>
        <end position="220"/>
    </location>
</feature>
<feature type="transmembrane region" description="Helical" evidence="6">
    <location>
        <begin position="133"/>
        <end position="154"/>
    </location>
</feature>
<keyword evidence="2" id="KW-1003">Cell membrane</keyword>
<name>A0ABT8RJS3_9BACT</name>
<gene>
    <name evidence="7" type="ORF">Q0590_33435</name>
</gene>
<feature type="transmembrane region" description="Helical" evidence="6">
    <location>
        <begin position="307"/>
        <end position="332"/>
    </location>
</feature>
<feature type="transmembrane region" description="Helical" evidence="6">
    <location>
        <begin position="352"/>
        <end position="372"/>
    </location>
</feature>
<evidence type="ECO:0000256" key="6">
    <source>
        <dbReference type="SAM" id="Phobius"/>
    </source>
</evidence>
<feature type="transmembrane region" description="Helical" evidence="6">
    <location>
        <begin position="20"/>
        <end position="42"/>
    </location>
</feature>
<feature type="transmembrane region" description="Helical" evidence="6">
    <location>
        <begin position="63"/>
        <end position="96"/>
    </location>
</feature>
<dbReference type="Pfam" id="PF02690">
    <property type="entry name" value="Na_Pi_cotrans"/>
    <property type="match status" value="2"/>
</dbReference>
<evidence type="ECO:0000256" key="2">
    <source>
        <dbReference type="ARBA" id="ARBA00022475"/>
    </source>
</evidence>
<dbReference type="InterPro" id="IPR003841">
    <property type="entry name" value="Na/Pi_transpt"/>
</dbReference>
<reference evidence="7" key="1">
    <citation type="submission" date="2023-07" db="EMBL/GenBank/DDBJ databases">
        <title>The genome sequence of Rhodocytophaga aerolata KACC 12507.</title>
        <authorList>
            <person name="Zhang X."/>
        </authorList>
    </citation>
    <scope>NUCLEOTIDE SEQUENCE</scope>
    <source>
        <strain evidence="7">KACC 12507</strain>
    </source>
</reference>
<keyword evidence="5 6" id="KW-0472">Membrane</keyword>
<comment type="subcellular location">
    <subcellularLocation>
        <location evidence="1">Cell membrane</location>
        <topology evidence="1">Multi-pass membrane protein</topology>
    </subcellularLocation>
</comment>
<dbReference type="NCBIfam" id="NF037997">
    <property type="entry name" value="Na_Pi_symport"/>
    <property type="match status" value="2"/>
</dbReference>
<feature type="transmembrane region" description="Helical" evidence="6">
    <location>
        <begin position="282"/>
        <end position="300"/>
    </location>
</feature>
<evidence type="ECO:0000256" key="3">
    <source>
        <dbReference type="ARBA" id="ARBA00022692"/>
    </source>
</evidence>
<keyword evidence="8" id="KW-1185">Reference proteome</keyword>
<evidence type="ECO:0000256" key="1">
    <source>
        <dbReference type="ARBA" id="ARBA00004651"/>
    </source>
</evidence>
<dbReference type="RefSeq" id="WP_378410659.1">
    <property type="nucleotide sequence ID" value="NZ_JBHSMY010000115.1"/>
</dbReference>
<sequence>MKQSSIEESKPSPKISTSFIIIQVVALLLVTFIFMLSLELMASAFNLLGRNIIEEIIKATSNPFISLFIGLLSTAIVQSSSTTTSMIVAIVASGALTLESAVPMIMGANIGTTITSTIVSLGHIIDKKAFRKAFAVAILHDFFNILVTLILFPLEYYFGLLSSLSRVVTSQVFGIASGPSTLVKLTVKPLADIVTSLTNQNGLILLILSVFLLFFTIRYLTNLLKKLVIGESQKRMDKYVFGSPTGSLLWGAGLTAAIHSSSTTTSFIVQLVAADKLSIKKAFPFIMGANVGTTITALIASISKSEAALSIALAHVLFNVIGVFIFFPIPVIRQIPVYLARYLGSLTMKNRLVGLIYIILTFFLIPFILIYLSNDNSANSSQKPPIEKVK</sequence>
<dbReference type="EMBL" id="JAUKPO010000047">
    <property type="protein sequence ID" value="MDO1451225.1"/>
    <property type="molecule type" value="Genomic_DNA"/>
</dbReference>
<accession>A0ABT8RJS3</accession>
<organism evidence="7 8">
    <name type="scientific">Rhodocytophaga aerolata</name>
    <dbReference type="NCBI Taxonomy" id="455078"/>
    <lineage>
        <taxon>Bacteria</taxon>
        <taxon>Pseudomonadati</taxon>
        <taxon>Bacteroidota</taxon>
        <taxon>Cytophagia</taxon>
        <taxon>Cytophagales</taxon>
        <taxon>Rhodocytophagaceae</taxon>
        <taxon>Rhodocytophaga</taxon>
    </lineage>
</organism>
<evidence type="ECO:0000313" key="8">
    <source>
        <dbReference type="Proteomes" id="UP001168528"/>
    </source>
</evidence>
<evidence type="ECO:0000313" key="7">
    <source>
        <dbReference type="EMBL" id="MDO1451225.1"/>
    </source>
</evidence>